<dbReference type="GO" id="GO:0016192">
    <property type="term" value="P:vesicle-mediated transport"/>
    <property type="evidence" value="ECO:0007669"/>
    <property type="project" value="InterPro"/>
</dbReference>
<feature type="compositionally biased region" description="Polar residues" evidence="1">
    <location>
        <begin position="105"/>
        <end position="116"/>
    </location>
</feature>
<feature type="region of interest" description="Disordered" evidence="1">
    <location>
        <begin position="103"/>
        <end position="156"/>
    </location>
</feature>
<dbReference type="SUPFAM" id="SSF109993">
    <property type="entry name" value="VPS9 domain"/>
    <property type="match status" value="1"/>
</dbReference>
<proteinExistence type="predicted"/>
<dbReference type="GO" id="GO:0030139">
    <property type="term" value="C:endocytic vesicle"/>
    <property type="evidence" value="ECO:0007669"/>
    <property type="project" value="TreeGrafter"/>
</dbReference>
<feature type="compositionally biased region" description="Basic and acidic residues" evidence="1">
    <location>
        <begin position="635"/>
        <end position="645"/>
    </location>
</feature>
<dbReference type="PANTHER" id="PTHR23101">
    <property type="entry name" value="RAB GDP/GTP EXCHANGE FACTOR"/>
    <property type="match status" value="1"/>
</dbReference>
<dbReference type="Gene3D" id="1.20.1050.80">
    <property type="entry name" value="VPS9 domain"/>
    <property type="match status" value="1"/>
</dbReference>
<dbReference type="Pfam" id="PF02204">
    <property type="entry name" value="VPS9"/>
    <property type="match status" value="1"/>
</dbReference>
<feature type="region of interest" description="Disordered" evidence="1">
    <location>
        <begin position="465"/>
        <end position="527"/>
    </location>
</feature>
<reference evidence="3 4" key="1">
    <citation type="submission" date="2020-07" db="EMBL/GenBank/DDBJ databases">
        <title>Trichoderma asperellum IC-1 whole genome shotgun sequence.</title>
        <authorList>
            <person name="Kanamasa S."/>
            <person name="Takahashi H."/>
        </authorList>
    </citation>
    <scope>NUCLEOTIDE SEQUENCE [LARGE SCALE GENOMIC DNA]</scope>
    <source>
        <strain evidence="3 4">IC-1</strain>
    </source>
</reference>
<protein>
    <submittedName>
        <fullName evidence="3">Vacuolar protein sorting-associated protein 9b</fullName>
    </submittedName>
</protein>
<dbReference type="InterPro" id="IPR003123">
    <property type="entry name" value="VPS9"/>
</dbReference>
<feature type="region of interest" description="Disordered" evidence="1">
    <location>
        <begin position="635"/>
        <end position="661"/>
    </location>
</feature>
<organism evidence="3 4">
    <name type="scientific">Trichoderma asperellum</name>
    <name type="common">Filamentous fungus</name>
    <dbReference type="NCBI Taxonomy" id="101201"/>
    <lineage>
        <taxon>Eukaryota</taxon>
        <taxon>Fungi</taxon>
        <taxon>Dikarya</taxon>
        <taxon>Ascomycota</taxon>
        <taxon>Pezizomycotina</taxon>
        <taxon>Sordariomycetes</taxon>
        <taxon>Hypocreomycetidae</taxon>
        <taxon>Hypocreales</taxon>
        <taxon>Hypocreaceae</taxon>
        <taxon>Trichoderma</taxon>
    </lineage>
</organism>
<dbReference type="InterPro" id="IPR037191">
    <property type="entry name" value="VPS9_dom_sf"/>
</dbReference>
<dbReference type="GO" id="GO:0031267">
    <property type="term" value="F:small GTPase binding"/>
    <property type="evidence" value="ECO:0007669"/>
    <property type="project" value="TreeGrafter"/>
</dbReference>
<comment type="caution">
    <text evidence="3">The sequence shown here is derived from an EMBL/GenBank/DDBJ whole genome shotgun (WGS) entry which is preliminary data.</text>
</comment>
<feature type="compositionally biased region" description="Polar residues" evidence="1">
    <location>
        <begin position="494"/>
        <end position="522"/>
    </location>
</feature>
<dbReference type="PANTHER" id="PTHR23101:SF97">
    <property type="entry name" value="DOMAIN PROTEIN, PUTATIVE (AFU_ORTHOLOGUE AFUA_2G10890)-RELATED"/>
    <property type="match status" value="1"/>
</dbReference>
<dbReference type="SMART" id="SM00167">
    <property type="entry name" value="VPS9"/>
    <property type="match status" value="1"/>
</dbReference>
<dbReference type="EMBL" id="BLZH01000001">
    <property type="protein sequence ID" value="GFP52304.1"/>
    <property type="molecule type" value="Genomic_DNA"/>
</dbReference>
<dbReference type="GO" id="GO:0005085">
    <property type="term" value="F:guanyl-nucleotide exchange factor activity"/>
    <property type="evidence" value="ECO:0007669"/>
    <property type="project" value="InterPro"/>
</dbReference>
<feature type="compositionally biased region" description="Basic and acidic residues" evidence="1">
    <location>
        <begin position="723"/>
        <end position="742"/>
    </location>
</feature>
<dbReference type="PROSITE" id="PS51205">
    <property type="entry name" value="VPS9"/>
    <property type="match status" value="1"/>
</dbReference>
<dbReference type="AlphaFoldDB" id="A0A6V8QIK7"/>
<accession>A0A6V8QIK7</accession>
<evidence type="ECO:0000259" key="2">
    <source>
        <dbReference type="PROSITE" id="PS51205"/>
    </source>
</evidence>
<dbReference type="Proteomes" id="UP000517252">
    <property type="component" value="Unassembled WGS sequence"/>
</dbReference>
<evidence type="ECO:0000313" key="4">
    <source>
        <dbReference type="Proteomes" id="UP000517252"/>
    </source>
</evidence>
<gene>
    <name evidence="3" type="ORF">TASIC1_0001045600</name>
</gene>
<evidence type="ECO:0000313" key="3">
    <source>
        <dbReference type="EMBL" id="GFP52304.1"/>
    </source>
</evidence>
<feature type="region of interest" description="Disordered" evidence="1">
    <location>
        <begin position="219"/>
        <end position="271"/>
    </location>
</feature>
<dbReference type="InterPro" id="IPR045046">
    <property type="entry name" value="Vps9-like"/>
</dbReference>
<feature type="compositionally biased region" description="Polar residues" evidence="1">
    <location>
        <begin position="135"/>
        <end position="148"/>
    </location>
</feature>
<dbReference type="GO" id="GO:0005829">
    <property type="term" value="C:cytosol"/>
    <property type="evidence" value="ECO:0007669"/>
    <property type="project" value="TreeGrafter"/>
</dbReference>
<feature type="compositionally biased region" description="Low complexity" evidence="1">
    <location>
        <begin position="649"/>
        <end position="661"/>
    </location>
</feature>
<feature type="domain" description="VPS9" evidence="2">
    <location>
        <begin position="309"/>
        <end position="465"/>
    </location>
</feature>
<name>A0A6V8QIK7_TRIAP</name>
<dbReference type="OrthoDB" id="10264848at2759"/>
<sequence>MLIDIQRWQSGGLLLSARSGAAFWRRAASELMPIVSSFVILAALQLLADTASSALAIASCLGIVLRRFQQKSLQAPLLFAAKTSSQHLDLIKHLPSRYRIHRSATHNTPPLSNSHPRSPIYEGISSEKNGDAGANTDTPDTFDTTENNSDNEDFPEIPRASIELDDLPIELITLTDSFVESLSAKVHSTPPNIAKLSQLFQDFYAQASSNIATHISALASRQSRENSQPPSPPSSVASRLRSKAASLGSKDKPKAEVEQQMITPEELANRKKARKALEAKRSLLEEAVERRLCEGIYDRIYRHRSTQDEAQDAKLRSKTAALALVGIGPSDLGIDLGDGGSESEKSTAEKTEIIRSQLESARKDLIRMGESRYPLGKLNRLKAAHKSIVDTLAQFHPSASADEIMPMLIYTFITLPPEHLHAISDLNFIQNFRWEQKLTGEEAYCLTNLEATISFLQTVDLATLREDERPSGPAKTPGLPGTPKVETFPPAYSQGLTTSPQSTAAVNTENATAPKPESSTANLKPAASTIKNRRLSDLVNTPAQAFGAASDAVFTTADQGLKTISNSLGESYSFLLGKLKERQEDPKEPIAVPKTLDDARKLVSTPPPEDEDNTAAIAGLELDIPKRRDERVLSIIGGRRDHSTDSARSGRSGRSVSSSKKVLFMDDQKAGAATSAPAPQSPAMLEQMRNLSNSFNPMARLSGISLVRGFGRSTSSPAVPPAKDAKDTKDAKDAKDTKDIVKPTDGGDLATAFPDIAAVLPPKEIPKITPPNKRFMELQNPAGALKNMGAFEDK</sequence>
<evidence type="ECO:0000256" key="1">
    <source>
        <dbReference type="SAM" id="MobiDB-lite"/>
    </source>
</evidence>
<feature type="region of interest" description="Disordered" evidence="1">
    <location>
        <begin position="712"/>
        <end position="747"/>
    </location>
</feature>